<comment type="caution">
    <text evidence="7">The sequence shown here is derived from an EMBL/GenBank/DDBJ whole genome shotgun (WGS) entry which is preliminary data.</text>
</comment>
<dbReference type="InterPro" id="IPR013328">
    <property type="entry name" value="6PGD_dom2"/>
</dbReference>
<dbReference type="PIRSF" id="PIRSF000103">
    <property type="entry name" value="HIBADH"/>
    <property type="match status" value="1"/>
</dbReference>
<accession>A0A4R5TXE9</accession>
<dbReference type="PANTHER" id="PTHR43060:SF15">
    <property type="entry name" value="3-HYDROXYISOBUTYRATE DEHYDROGENASE-LIKE 1, MITOCHONDRIAL-RELATED"/>
    <property type="match status" value="1"/>
</dbReference>
<dbReference type="PANTHER" id="PTHR43060">
    <property type="entry name" value="3-HYDROXYISOBUTYRATE DEHYDROGENASE-LIKE 1, MITOCHONDRIAL-RELATED"/>
    <property type="match status" value="1"/>
</dbReference>
<feature type="domain" description="6-phosphogluconate dehydrogenase NADP-binding" evidence="5">
    <location>
        <begin position="2"/>
        <end position="155"/>
    </location>
</feature>
<dbReference type="InterPro" id="IPR036291">
    <property type="entry name" value="NAD(P)-bd_dom_sf"/>
</dbReference>
<dbReference type="Pfam" id="PF03446">
    <property type="entry name" value="NAD_binding_2"/>
    <property type="match status" value="1"/>
</dbReference>
<sequence length="272" mass="28268">MGLGDQGAPMARAIIEAGFELNIWVRRETSLAALEGLPYIRHATLADVGAVSDIVGLCLREDSDIEDVLTTGGLLASLKPGTILINHGTGLPGYASSLSHRAARAGVVVLDAPVSGGRPGAEAKRLTTIVGGPEQALDKVRPVLESFSATIAHMGPTGTGQTGKLINNALLMMNQRNVQDILVLARSLNLDLGALMSLLLAGTARSFALEALAGAVTTDNAEHLRTLQVIDMDIFTEAMTTLGQDVAELDAYARSGAHGLPMAARLVTGDMA</sequence>
<gene>
    <name evidence="7" type="ORF">E2F48_07890</name>
</gene>
<keyword evidence="3" id="KW-0520">NAD</keyword>
<keyword evidence="2" id="KW-0560">Oxidoreductase</keyword>
<feature type="active site" evidence="4">
    <location>
        <position position="164"/>
    </location>
</feature>
<protein>
    <submittedName>
        <fullName evidence="7">NAD(P)-dependent oxidoreductase</fullName>
    </submittedName>
</protein>
<feature type="domain" description="3-hydroxyisobutyrate dehydrogenase-like NAD-binding" evidence="6">
    <location>
        <begin position="158"/>
        <end position="244"/>
    </location>
</feature>
<dbReference type="GO" id="GO:0016491">
    <property type="term" value="F:oxidoreductase activity"/>
    <property type="evidence" value="ECO:0007669"/>
    <property type="project" value="UniProtKB-KW"/>
</dbReference>
<evidence type="ECO:0000259" key="5">
    <source>
        <dbReference type="Pfam" id="PF03446"/>
    </source>
</evidence>
<evidence type="ECO:0000313" key="7">
    <source>
        <dbReference type="EMBL" id="TDK25871.1"/>
    </source>
</evidence>
<reference evidence="7 8" key="1">
    <citation type="submission" date="2019-03" db="EMBL/GenBank/DDBJ databases">
        <title>Arthrobacter sp. nov., an bacterium isolated from biocrust in Mu Us Desert.</title>
        <authorList>
            <person name="Lixiong L."/>
        </authorList>
    </citation>
    <scope>NUCLEOTIDE SEQUENCE [LARGE SCALE GENOMIC DNA]</scope>
    <source>
        <strain evidence="7 8">SLN-3</strain>
    </source>
</reference>
<comment type="similarity">
    <text evidence="1">Belongs to the HIBADH-related family.</text>
</comment>
<dbReference type="InterPro" id="IPR008927">
    <property type="entry name" value="6-PGluconate_DH-like_C_sf"/>
</dbReference>
<dbReference type="Gene3D" id="1.10.1040.10">
    <property type="entry name" value="N-(1-d-carboxylethyl)-l-norvaline Dehydrogenase, domain 2"/>
    <property type="match status" value="1"/>
</dbReference>
<dbReference type="InterPro" id="IPR029154">
    <property type="entry name" value="HIBADH-like_NADP-bd"/>
</dbReference>
<organism evidence="7 8">
    <name type="scientific">Arthrobacter crusticola</name>
    <dbReference type="NCBI Taxonomy" id="2547960"/>
    <lineage>
        <taxon>Bacteria</taxon>
        <taxon>Bacillati</taxon>
        <taxon>Actinomycetota</taxon>
        <taxon>Actinomycetes</taxon>
        <taxon>Micrococcales</taxon>
        <taxon>Micrococcaceae</taxon>
        <taxon>Arthrobacter</taxon>
    </lineage>
</organism>
<name>A0A4R5TXE9_9MICC</name>
<dbReference type="EMBL" id="SMTK01000003">
    <property type="protein sequence ID" value="TDK25871.1"/>
    <property type="molecule type" value="Genomic_DNA"/>
</dbReference>
<dbReference type="SUPFAM" id="SSF51735">
    <property type="entry name" value="NAD(P)-binding Rossmann-fold domains"/>
    <property type="match status" value="1"/>
</dbReference>
<dbReference type="GO" id="GO:0050661">
    <property type="term" value="F:NADP binding"/>
    <property type="evidence" value="ECO:0007669"/>
    <property type="project" value="InterPro"/>
</dbReference>
<evidence type="ECO:0000259" key="6">
    <source>
        <dbReference type="Pfam" id="PF14833"/>
    </source>
</evidence>
<dbReference type="OrthoDB" id="3185659at2"/>
<evidence type="ECO:0000256" key="1">
    <source>
        <dbReference type="ARBA" id="ARBA00009080"/>
    </source>
</evidence>
<dbReference type="SUPFAM" id="SSF48179">
    <property type="entry name" value="6-phosphogluconate dehydrogenase C-terminal domain-like"/>
    <property type="match status" value="1"/>
</dbReference>
<dbReference type="Proteomes" id="UP000295411">
    <property type="component" value="Unassembled WGS sequence"/>
</dbReference>
<evidence type="ECO:0000313" key="8">
    <source>
        <dbReference type="Proteomes" id="UP000295411"/>
    </source>
</evidence>
<dbReference type="GO" id="GO:0051287">
    <property type="term" value="F:NAD binding"/>
    <property type="evidence" value="ECO:0007669"/>
    <property type="project" value="InterPro"/>
</dbReference>
<evidence type="ECO:0000256" key="4">
    <source>
        <dbReference type="PIRSR" id="PIRSR000103-1"/>
    </source>
</evidence>
<dbReference type="InterPro" id="IPR015815">
    <property type="entry name" value="HIBADH-related"/>
</dbReference>
<dbReference type="InterPro" id="IPR006115">
    <property type="entry name" value="6PGDH_NADP-bd"/>
</dbReference>
<dbReference type="Gene3D" id="3.40.50.720">
    <property type="entry name" value="NAD(P)-binding Rossmann-like Domain"/>
    <property type="match status" value="1"/>
</dbReference>
<dbReference type="AlphaFoldDB" id="A0A4R5TXE9"/>
<evidence type="ECO:0000256" key="3">
    <source>
        <dbReference type="ARBA" id="ARBA00023027"/>
    </source>
</evidence>
<evidence type="ECO:0000256" key="2">
    <source>
        <dbReference type="ARBA" id="ARBA00023002"/>
    </source>
</evidence>
<keyword evidence="8" id="KW-1185">Reference proteome</keyword>
<dbReference type="Pfam" id="PF14833">
    <property type="entry name" value="NAD_binding_11"/>
    <property type="match status" value="1"/>
</dbReference>
<proteinExistence type="inferred from homology"/>